<accession>A0A1D7U4B5</accession>
<dbReference type="Pfam" id="PF20339">
    <property type="entry name" value="DUF6634"/>
    <property type="match status" value="1"/>
</dbReference>
<name>A0A1D7U4B5_9HYPH</name>
<protein>
    <submittedName>
        <fullName evidence="1">Uncharacterized protein</fullName>
    </submittedName>
</protein>
<dbReference type="AlphaFoldDB" id="A0A1D7U4B5"/>
<dbReference type="RefSeq" id="WP_069691430.1">
    <property type="nucleotide sequence ID" value="NZ_CP017147.1"/>
</dbReference>
<dbReference type="Proteomes" id="UP000094969">
    <property type="component" value="Chromosome"/>
</dbReference>
<dbReference type="KEGG" id="bvv:BHK69_18815"/>
<sequence length="108" mass="12148">MSTLIEKFRSAQIDLRRLGDGWRPSEADLEDAVGLEDWLPGVDPLNDLPILMGESIGHPILGDQFITTSPVLWLSEDRKIARTLSRWYRLGRCALPVPDEHSPTEPSL</sequence>
<evidence type="ECO:0000313" key="1">
    <source>
        <dbReference type="EMBL" id="AOO82220.1"/>
    </source>
</evidence>
<reference evidence="1 2" key="1">
    <citation type="journal article" date="2015" name="Antonie Van Leeuwenhoek">
        <title>Bosea vaviloviae sp. nov., a new species of slow-growing rhizobia isolated from nodules of the relict species Vavilovia formosa (Stev.) Fed.</title>
        <authorList>
            <person name="Safronova V.I."/>
            <person name="Kuznetsova I.G."/>
            <person name="Sazanova A.L."/>
            <person name="Kimeklis A.K."/>
            <person name="Belimov A.A."/>
            <person name="Andronov E.E."/>
            <person name="Pinaev A.G."/>
            <person name="Chizhevskaya E.P."/>
            <person name="Pukhaev A.R."/>
            <person name="Popov K.P."/>
            <person name="Willems A."/>
            <person name="Tikhonovich I.A."/>
        </authorList>
    </citation>
    <scope>NUCLEOTIDE SEQUENCE [LARGE SCALE GENOMIC DNA]</scope>
    <source>
        <strain evidence="1 2">Vaf18</strain>
    </source>
</reference>
<gene>
    <name evidence="1" type="ORF">BHK69_18815</name>
</gene>
<proteinExistence type="predicted"/>
<organism evidence="1 2">
    <name type="scientific">Bosea vaviloviae</name>
    <dbReference type="NCBI Taxonomy" id="1526658"/>
    <lineage>
        <taxon>Bacteria</taxon>
        <taxon>Pseudomonadati</taxon>
        <taxon>Pseudomonadota</taxon>
        <taxon>Alphaproteobacteria</taxon>
        <taxon>Hyphomicrobiales</taxon>
        <taxon>Boseaceae</taxon>
        <taxon>Bosea</taxon>
    </lineage>
</organism>
<keyword evidence="2" id="KW-1185">Reference proteome</keyword>
<dbReference type="InterPro" id="IPR046574">
    <property type="entry name" value="DUF6634"/>
</dbReference>
<dbReference type="STRING" id="1526658.BHK69_18815"/>
<dbReference type="EMBL" id="CP017147">
    <property type="protein sequence ID" value="AOO82220.1"/>
    <property type="molecule type" value="Genomic_DNA"/>
</dbReference>
<evidence type="ECO:0000313" key="2">
    <source>
        <dbReference type="Proteomes" id="UP000094969"/>
    </source>
</evidence>
<dbReference type="OrthoDB" id="7870532at2"/>